<evidence type="ECO:0000256" key="1">
    <source>
        <dbReference type="SAM" id="MobiDB-lite"/>
    </source>
</evidence>
<dbReference type="SMART" id="SM00228">
    <property type="entry name" value="PDZ"/>
    <property type="match status" value="1"/>
</dbReference>
<feature type="domain" description="PDZ" evidence="2">
    <location>
        <begin position="1"/>
        <end position="78"/>
    </location>
</feature>
<dbReference type="Pfam" id="PF00595">
    <property type="entry name" value="PDZ"/>
    <property type="match status" value="1"/>
</dbReference>
<name>A0A061A6P9_ONCMY</name>
<dbReference type="PaxDb" id="8022-A0A061A6P9"/>
<proteinExistence type="predicted"/>
<feature type="compositionally biased region" description="Basic and acidic residues" evidence="1">
    <location>
        <begin position="137"/>
        <end position="163"/>
    </location>
</feature>
<evidence type="ECO:0000259" key="2">
    <source>
        <dbReference type="PROSITE" id="PS50106"/>
    </source>
</evidence>
<dbReference type="GO" id="GO:0005886">
    <property type="term" value="C:plasma membrane"/>
    <property type="evidence" value="ECO:0007669"/>
    <property type="project" value="TreeGrafter"/>
</dbReference>
<dbReference type="AlphaFoldDB" id="A0A061A6P9"/>
<dbReference type="GO" id="GO:0045216">
    <property type="term" value="P:cell-cell junction organization"/>
    <property type="evidence" value="ECO:0007669"/>
    <property type="project" value="TreeGrafter"/>
</dbReference>
<dbReference type="FunFam" id="2.30.42.10:FF:000029">
    <property type="entry name" value="tight junction protein ZO-1 isoform X1"/>
    <property type="match status" value="1"/>
</dbReference>
<dbReference type="EMBL" id="FR979044">
    <property type="protein sequence ID" value="CDR18518.1"/>
    <property type="molecule type" value="Genomic_DNA"/>
</dbReference>
<dbReference type="Gene3D" id="2.30.42.10">
    <property type="match status" value="1"/>
</dbReference>
<feature type="non-terminal residue" evidence="3">
    <location>
        <position position="1"/>
    </location>
</feature>
<dbReference type="GO" id="GO:1905605">
    <property type="term" value="P:positive regulation of blood-brain barrier permeability"/>
    <property type="evidence" value="ECO:0007669"/>
    <property type="project" value="TreeGrafter"/>
</dbReference>
<dbReference type="GO" id="GO:0098609">
    <property type="term" value="P:cell-cell adhesion"/>
    <property type="evidence" value="ECO:0007669"/>
    <property type="project" value="TreeGrafter"/>
</dbReference>
<dbReference type="Proteomes" id="UP000193380">
    <property type="component" value="Unassembled WGS sequence"/>
</dbReference>
<accession>A0A061A6P9</accession>
<evidence type="ECO:0000313" key="3">
    <source>
        <dbReference type="EMBL" id="CDR18518.1"/>
    </source>
</evidence>
<gene>
    <name evidence="3" type="ORF">GSONMT00046495001</name>
</gene>
<dbReference type="CDD" id="cd06727">
    <property type="entry name" value="PDZ1_ZO1-like"/>
    <property type="match status" value="1"/>
</dbReference>
<sequence>GFGIAISGGRDNPHFQSGETSIVISDVLKGGPAEGLLQENDRVTMVNAVSMDNVEHAYAVQQLRKSGKNAKITIRRKRKVHVPMGRLGERETMSEHEEDEEDSYDEEIYETRSTRSGPNAYSGVGGASARRSGRSTGRRDRDRERERSGSRERSLSPRSDRRSLNQPPRPAKVTLVKSRKNEGEDHKVGIFGWSQTCQTSNHSQ</sequence>
<feature type="region of interest" description="Disordered" evidence="1">
    <location>
        <begin position="83"/>
        <end position="188"/>
    </location>
</feature>
<reference evidence="3" key="2">
    <citation type="submission" date="2014-03" db="EMBL/GenBank/DDBJ databases">
        <authorList>
            <person name="Genoscope - CEA"/>
        </authorList>
    </citation>
    <scope>NUCLEOTIDE SEQUENCE</scope>
</reference>
<feature type="compositionally biased region" description="Acidic residues" evidence="1">
    <location>
        <begin position="96"/>
        <end position="108"/>
    </location>
</feature>
<evidence type="ECO:0000313" key="4">
    <source>
        <dbReference type="Proteomes" id="UP000193380"/>
    </source>
</evidence>
<feature type="compositionally biased region" description="Basic and acidic residues" evidence="1">
    <location>
        <begin position="179"/>
        <end position="188"/>
    </location>
</feature>
<dbReference type="PROSITE" id="PS50106">
    <property type="entry name" value="PDZ"/>
    <property type="match status" value="1"/>
</dbReference>
<dbReference type="PANTHER" id="PTHR13865:SF25">
    <property type="entry name" value="TIGHT JUNCTION PROTEIN ZO-1"/>
    <property type="match status" value="1"/>
</dbReference>
<dbReference type="STRING" id="8022.A0A061A6P9"/>
<dbReference type="GO" id="GO:0090557">
    <property type="term" value="P:establishment of endothelial intestinal barrier"/>
    <property type="evidence" value="ECO:0007669"/>
    <property type="project" value="TreeGrafter"/>
</dbReference>
<reference evidence="3" key="1">
    <citation type="journal article" date="2014" name="Nat. Commun.">
        <title>The rainbow trout genome provides novel insights into evolution after whole-genome duplication in vertebrates.</title>
        <authorList>
            <person name="Berthelot C."/>
            <person name="Brunet F."/>
            <person name="Chalopin D."/>
            <person name="Juanchich A."/>
            <person name="Bernard M."/>
            <person name="Noel B."/>
            <person name="Bento P."/>
            <person name="Da Silva C."/>
            <person name="Labadie K."/>
            <person name="Alberti A."/>
            <person name="Aury J.M."/>
            <person name="Louis A."/>
            <person name="Dehais P."/>
            <person name="Bardou P."/>
            <person name="Montfort J."/>
            <person name="Klopp C."/>
            <person name="Cabau C."/>
            <person name="Gaspin C."/>
            <person name="Thorgaard G.H."/>
            <person name="Boussaha M."/>
            <person name="Quillet E."/>
            <person name="Guyomard R."/>
            <person name="Galiana D."/>
            <person name="Bobe J."/>
            <person name="Volff J.N."/>
            <person name="Genet C."/>
            <person name="Wincker P."/>
            <person name="Jaillon O."/>
            <person name="Roest Crollius H."/>
            <person name="Guiguen Y."/>
        </authorList>
    </citation>
    <scope>NUCLEOTIDE SEQUENCE [LARGE SCALE GENOMIC DNA]</scope>
</reference>
<organism evidence="3 4">
    <name type="scientific">Oncorhynchus mykiss</name>
    <name type="common">Rainbow trout</name>
    <name type="synonym">Salmo gairdneri</name>
    <dbReference type="NCBI Taxonomy" id="8022"/>
    <lineage>
        <taxon>Eukaryota</taxon>
        <taxon>Metazoa</taxon>
        <taxon>Chordata</taxon>
        <taxon>Craniata</taxon>
        <taxon>Vertebrata</taxon>
        <taxon>Euteleostomi</taxon>
        <taxon>Actinopterygii</taxon>
        <taxon>Neopterygii</taxon>
        <taxon>Teleostei</taxon>
        <taxon>Protacanthopterygii</taxon>
        <taxon>Salmoniformes</taxon>
        <taxon>Salmonidae</taxon>
        <taxon>Salmoninae</taxon>
        <taxon>Oncorhynchus</taxon>
    </lineage>
</organism>
<dbReference type="GO" id="GO:0050839">
    <property type="term" value="F:cell adhesion molecule binding"/>
    <property type="evidence" value="ECO:0007669"/>
    <property type="project" value="TreeGrafter"/>
</dbReference>
<dbReference type="PANTHER" id="PTHR13865">
    <property type="entry name" value="TIGHT JUNCTION PROTEIN"/>
    <property type="match status" value="1"/>
</dbReference>
<protein>
    <recommendedName>
        <fullName evidence="2">PDZ domain-containing protein</fullName>
    </recommendedName>
</protein>
<dbReference type="GO" id="GO:0150105">
    <property type="term" value="P:protein localization to cell-cell junction"/>
    <property type="evidence" value="ECO:0007669"/>
    <property type="project" value="TreeGrafter"/>
</dbReference>
<dbReference type="InterPro" id="IPR001478">
    <property type="entry name" value="PDZ"/>
</dbReference>
<dbReference type="InterPro" id="IPR036034">
    <property type="entry name" value="PDZ_sf"/>
</dbReference>
<dbReference type="GO" id="GO:0005923">
    <property type="term" value="C:bicellular tight junction"/>
    <property type="evidence" value="ECO:0007669"/>
    <property type="project" value="TreeGrafter"/>
</dbReference>
<dbReference type="SUPFAM" id="SSF50156">
    <property type="entry name" value="PDZ domain-like"/>
    <property type="match status" value="1"/>
</dbReference>